<dbReference type="AlphaFoldDB" id="A0A2P7SK23"/>
<dbReference type="Pfam" id="PF03797">
    <property type="entry name" value="Autotransporter"/>
    <property type="match status" value="1"/>
</dbReference>
<sequence length="652" mass="70007">MSFQFFGFGRQFAGEARQMNRMAVAGHLGTILPKIAKSALLCSSMLTALSAPALAQEPWIMVQRTFFPDADPARGQGVTTDGTYWYFSGTHSLEIADNNFNTVKIDKNAIANELMIPSDLSSVGLNHIGDIDYANGLLYISLDTSNRDPITGNKYSHPVFAIYNASDLSYTGQAYTLNPPHGVRDIASWVAVDAKNGLAYGMAYDNATELAVYNLSDFSFKEYIPLSATIDQAQGGKILDGWMYFSTDNDDKLLMRANLKTGQVETLGNLKLDAEQEVEGLTFRWTKDGWSLNVLDREESFPGSLEEGVAFYKYLRPYGNVLSGEIHADISGALIADSRFIREATNRRLLAAFDAAAVPSGTVTAFDQKGPSAAPADTDGVVLWSEALGASSNARGAGYAADFDRSSAGLIAGIDAPIGDWRVGVAGGYSRTSFDVSQRAASASSNDYDIGVYGGTQLGGIGLRMGASYGLHDISTERSVVFPAFNEKLSADYRAATTQAYGEMDYKIETGRVVLSPFAGLAYVHLKTDGFSEKGGTVAALSSSDTTSENTFSTIGMRASTPFSLGAMNGWLHGQVGWQHAYQDVTTMTNLSLNTGASFDSVGVPIAKDALALEAGFDIALSKQATFRTSYSGQIARKVQDHAIKVSFDLKF</sequence>
<dbReference type="SUPFAM" id="SSF103515">
    <property type="entry name" value="Autotransporter"/>
    <property type="match status" value="1"/>
</dbReference>
<dbReference type="InterPro" id="IPR036709">
    <property type="entry name" value="Autotransporte_beta_dom_sf"/>
</dbReference>
<dbReference type="EMBL" id="PXYL01000002">
    <property type="protein sequence ID" value="PSJ62840.1"/>
    <property type="molecule type" value="Genomic_DNA"/>
</dbReference>
<evidence type="ECO:0000313" key="2">
    <source>
        <dbReference type="EMBL" id="PSJ62840.1"/>
    </source>
</evidence>
<dbReference type="SMART" id="SM00869">
    <property type="entry name" value="Autotransporter"/>
    <property type="match status" value="1"/>
</dbReference>
<feature type="domain" description="Autotransporter" evidence="1">
    <location>
        <begin position="376"/>
        <end position="652"/>
    </location>
</feature>
<dbReference type="GO" id="GO:0019867">
    <property type="term" value="C:outer membrane"/>
    <property type="evidence" value="ECO:0007669"/>
    <property type="project" value="InterPro"/>
</dbReference>
<comment type="caution">
    <text evidence="2">The sequence shown here is derived from an EMBL/GenBank/DDBJ whole genome shotgun (WGS) entry which is preliminary data.</text>
</comment>
<evidence type="ECO:0000259" key="1">
    <source>
        <dbReference type="PROSITE" id="PS51208"/>
    </source>
</evidence>
<organism evidence="2 3">
    <name type="scientific">Pseudaminobacter soli</name>
    <name type="common">ex Li et al. 2025</name>
    <dbReference type="NCBI Taxonomy" id="1295366"/>
    <lineage>
        <taxon>Bacteria</taxon>
        <taxon>Pseudomonadati</taxon>
        <taxon>Pseudomonadota</taxon>
        <taxon>Alphaproteobacteria</taxon>
        <taxon>Hyphomicrobiales</taxon>
        <taxon>Phyllobacteriaceae</taxon>
        <taxon>Pseudaminobacter</taxon>
    </lineage>
</organism>
<name>A0A2P7SK23_9HYPH</name>
<reference evidence="2 3" key="1">
    <citation type="submission" date="2018-03" db="EMBL/GenBank/DDBJ databases">
        <title>The draft genome of Mesorhizobium soli JCM 19897.</title>
        <authorList>
            <person name="Li L."/>
            <person name="Liu L."/>
            <person name="Liang L."/>
            <person name="Wang T."/>
            <person name="Zhang X."/>
        </authorList>
    </citation>
    <scope>NUCLEOTIDE SEQUENCE [LARGE SCALE GENOMIC DNA]</scope>
    <source>
        <strain evidence="2 3">JCM 19897</strain>
    </source>
</reference>
<dbReference type="Proteomes" id="UP000240653">
    <property type="component" value="Unassembled WGS sequence"/>
</dbReference>
<gene>
    <name evidence="2" type="ORF">C7I85_04435</name>
</gene>
<accession>A0A2P7SK23</accession>
<dbReference type="InterPro" id="IPR006315">
    <property type="entry name" value="OM_autotransptr_brl_dom"/>
</dbReference>
<dbReference type="Gene3D" id="2.40.128.130">
    <property type="entry name" value="Autotransporter beta-domain"/>
    <property type="match status" value="1"/>
</dbReference>
<dbReference type="InterPro" id="IPR005546">
    <property type="entry name" value="Autotransporte_beta"/>
</dbReference>
<dbReference type="RefSeq" id="WP_106722742.1">
    <property type="nucleotide sequence ID" value="NZ_PXYL01000002.1"/>
</dbReference>
<proteinExistence type="predicted"/>
<protein>
    <recommendedName>
        <fullName evidence="1">Autotransporter domain-containing protein</fullName>
    </recommendedName>
</protein>
<dbReference type="OrthoDB" id="9804931at2"/>
<evidence type="ECO:0000313" key="3">
    <source>
        <dbReference type="Proteomes" id="UP000240653"/>
    </source>
</evidence>
<keyword evidence="3" id="KW-1185">Reference proteome</keyword>
<dbReference type="PROSITE" id="PS51208">
    <property type="entry name" value="AUTOTRANSPORTER"/>
    <property type="match status" value="1"/>
</dbReference>
<dbReference type="NCBIfam" id="TIGR01414">
    <property type="entry name" value="autotrans_barl"/>
    <property type="match status" value="1"/>
</dbReference>